<dbReference type="CDD" id="cd02440">
    <property type="entry name" value="AdoMet_MTases"/>
    <property type="match status" value="1"/>
</dbReference>
<dbReference type="RefSeq" id="WP_010075173.1">
    <property type="nucleotide sequence ID" value="NC_014393.1"/>
</dbReference>
<dbReference type="Pfam" id="PF13847">
    <property type="entry name" value="Methyltransf_31"/>
    <property type="match status" value="1"/>
</dbReference>
<dbReference type="STRING" id="573061.Clocel_0281"/>
<dbReference type="GO" id="GO:0008168">
    <property type="term" value="F:methyltransferase activity"/>
    <property type="evidence" value="ECO:0007669"/>
    <property type="project" value="UniProtKB-KW"/>
</dbReference>
<accession>D9SPL3</accession>
<dbReference type="SUPFAM" id="SSF53335">
    <property type="entry name" value="S-adenosyl-L-methionine-dependent methyltransferases"/>
    <property type="match status" value="1"/>
</dbReference>
<dbReference type="GO" id="GO:0032259">
    <property type="term" value="P:methylation"/>
    <property type="evidence" value="ECO:0007669"/>
    <property type="project" value="UniProtKB-KW"/>
</dbReference>
<dbReference type="OrthoDB" id="9772751at2"/>
<protein>
    <submittedName>
        <fullName evidence="2">Methyltransferase type 11</fullName>
    </submittedName>
</protein>
<evidence type="ECO:0000259" key="1">
    <source>
        <dbReference type="Pfam" id="PF13847"/>
    </source>
</evidence>
<keyword evidence="2" id="KW-0489">Methyltransferase</keyword>
<keyword evidence="2" id="KW-0808">Transferase</keyword>
<name>D9SPL3_CLOC7</name>
<dbReference type="Gene3D" id="3.40.50.150">
    <property type="entry name" value="Vaccinia Virus protein VP39"/>
    <property type="match status" value="1"/>
</dbReference>
<dbReference type="eggNOG" id="COG2226">
    <property type="taxonomic scope" value="Bacteria"/>
</dbReference>
<dbReference type="KEGG" id="ccb:Clocel_0281"/>
<sequence>MKNQEKFDMTKSRFENLFEEKLSYERQTRDDDHLSKIINALKFQNSDKLMDLGTGTGYIAFTLAKENPNLQIVGLDIVTNALKANTEKAVKEQLDNITFVEYNGMNIPFQDNTFDCIVTRYAMHHFTEIEKSFKEIYRVLKPGGQLFISDPTPNERDENRFVDDFMKLSKDDGHIQFYKKEELETMASTAGFKIDDYFMTEIRFPSSSRTEGYRKIEHELPISIKESYDIEIINEEVYITEKVLNISFLKPLA</sequence>
<reference evidence="2 3" key="1">
    <citation type="submission" date="2010-08" db="EMBL/GenBank/DDBJ databases">
        <title>Complete sequence of Clostridium cellulovorans 743B.</title>
        <authorList>
            <consortium name="US DOE Joint Genome Institute"/>
            <person name="Lucas S."/>
            <person name="Copeland A."/>
            <person name="Lapidus A."/>
            <person name="Cheng J.-F."/>
            <person name="Bruce D."/>
            <person name="Goodwin L."/>
            <person name="Pitluck S."/>
            <person name="Chertkov O."/>
            <person name="Detter J.C."/>
            <person name="Han C."/>
            <person name="Tapia R."/>
            <person name="Land M."/>
            <person name="Hauser L."/>
            <person name="Chang Y.-J."/>
            <person name="Jeffries C."/>
            <person name="Kyrpides N."/>
            <person name="Ivanova N."/>
            <person name="Mikhailova N."/>
            <person name="Hemme C.L."/>
            <person name="Woyke T."/>
        </authorList>
    </citation>
    <scope>NUCLEOTIDE SEQUENCE [LARGE SCALE GENOMIC DNA]</scope>
    <source>
        <strain evidence="3">ATCC 35296 / DSM 3052 / OCM 3 / 743B</strain>
    </source>
</reference>
<dbReference type="InterPro" id="IPR029063">
    <property type="entry name" value="SAM-dependent_MTases_sf"/>
</dbReference>
<dbReference type="HOGENOM" id="CLU_037990_10_1_9"/>
<dbReference type="EMBL" id="CP002160">
    <property type="protein sequence ID" value="ADL50062.1"/>
    <property type="molecule type" value="Genomic_DNA"/>
</dbReference>
<dbReference type="PANTHER" id="PTHR43591:SF24">
    <property type="entry name" value="2-METHOXY-6-POLYPRENYL-1,4-BENZOQUINOL METHYLASE, MITOCHONDRIAL"/>
    <property type="match status" value="1"/>
</dbReference>
<evidence type="ECO:0000313" key="2">
    <source>
        <dbReference type="EMBL" id="ADL50062.1"/>
    </source>
</evidence>
<dbReference type="InterPro" id="IPR025714">
    <property type="entry name" value="Methyltranfer_dom"/>
</dbReference>
<evidence type="ECO:0000313" key="3">
    <source>
        <dbReference type="Proteomes" id="UP000002730"/>
    </source>
</evidence>
<dbReference type="Proteomes" id="UP000002730">
    <property type="component" value="Chromosome"/>
</dbReference>
<dbReference type="AlphaFoldDB" id="D9SPL3"/>
<gene>
    <name evidence="2" type="ordered locus">Clocel_0281</name>
</gene>
<proteinExistence type="predicted"/>
<keyword evidence="3" id="KW-1185">Reference proteome</keyword>
<dbReference type="PANTHER" id="PTHR43591">
    <property type="entry name" value="METHYLTRANSFERASE"/>
    <property type="match status" value="1"/>
</dbReference>
<feature type="domain" description="Methyltransferase" evidence="1">
    <location>
        <begin position="46"/>
        <end position="162"/>
    </location>
</feature>
<organism evidence="2 3">
    <name type="scientific">Clostridium cellulovorans (strain ATCC 35296 / DSM 3052 / OCM 3 / 743B)</name>
    <dbReference type="NCBI Taxonomy" id="573061"/>
    <lineage>
        <taxon>Bacteria</taxon>
        <taxon>Bacillati</taxon>
        <taxon>Bacillota</taxon>
        <taxon>Clostridia</taxon>
        <taxon>Eubacteriales</taxon>
        <taxon>Clostridiaceae</taxon>
        <taxon>Clostridium</taxon>
    </lineage>
</organism>